<dbReference type="InterPro" id="IPR036291">
    <property type="entry name" value="NAD(P)-bd_dom_sf"/>
</dbReference>
<organism evidence="2 3">
    <name type="scientific">Sphingomonas oleivorans</name>
    <dbReference type="NCBI Taxonomy" id="1735121"/>
    <lineage>
        <taxon>Bacteria</taxon>
        <taxon>Pseudomonadati</taxon>
        <taxon>Pseudomonadota</taxon>
        <taxon>Alphaproteobacteria</taxon>
        <taxon>Sphingomonadales</taxon>
        <taxon>Sphingomonadaceae</taxon>
        <taxon>Sphingomonas</taxon>
    </lineage>
</organism>
<reference evidence="2 3" key="1">
    <citation type="submission" date="2017-09" db="EMBL/GenBank/DDBJ databases">
        <title>Sphingomonas panjinensis sp.nov., isolated from oil-contaminated soil.</title>
        <authorList>
            <person name="Wang L."/>
            <person name="Chen L."/>
        </authorList>
    </citation>
    <scope>NUCLEOTIDE SEQUENCE [LARGE SCALE GENOMIC DNA]</scope>
    <source>
        <strain evidence="2 3">FW-11</strain>
    </source>
</reference>
<dbReference type="EMBL" id="NWBU01000004">
    <property type="protein sequence ID" value="PTQ13183.1"/>
    <property type="molecule type" value="Genomic_DNA"/>
</dbReference>
<dbReference type="Pfam" id="PF13561">
    <property type="entry name" value="adh_short_C2"/>
    <property type="match status" value="1"/>
</dbReference>
<dbReference type="PANTHER" id="PTHR42879">
    <property type="entry name" value="3-OXOACYL-(ACYL-CARRIER-PROTEIN) REDUCTASE"/>
    <property type="match status" value="1"/>
</dbReference>
<evidence type="ECO:0000313" key="2">
    <source>
        <dbReference type="EMBL" id="PTQ13183.1"/>
    </source>
</evidence>
<gene>
    <name evidence="2" type="ORF">CLG96_03395</name>
</gene>
<sequence length="258" mass="27113">MGKLDGQIALVTGASSGIGKATAIEFAREGASIFILYHKDDAEAEAVKSEIEALGARCATGRADVGSEPDILSAFAACAQKLGTPTILVNNAGIDSAGIHVADMTLDRWNETIRTNLTGPFLCSREFVRGRQSDAGAGKIINISSVHQDIPRAGAADYDASKGGLRNLTTTLALELAPLKINVNNIAPGMVLTQMNQEAIDNPKIMEEQIASIPWKRAADPKEIARLAVYLASQDADYVTGATFVIDGGLMLNMGQGA</sequence>
<dbReference type="InterPro" id="IPR002347">
    <property type="entry name" value="SDR_fam"/>
</dbReference>
<dbReference type="RefSeq" id="WP_107966417.1">
    <property type="nucleotide sequence ID" value="NZ_NWBU01000004.1"/>
</dbReference>
<dbReference type="PRINTS" id="PR00081">
    <property type="entry name" value="GDHRDH"/>
</dbReference>
<keyword evidence="3" id="KW-1185">Reference proteome</keyword>
<dbReference type="Proteomes" id="UP000244162">
    <property type="component" value="Unassembled WGS sequence"/>
</dbReference>
<dbReference type="Gene3D" id="3.40.50.720">
    <property type="entry name" value="NAD(P)-binding Rossmann-like Domain"/>
    <property type="match status" value="1"/>
</dbReference>
<protein>
    <submittedName>
        <fullName evidence="2">Short-chain dehydrogenase</fullName>
    </submittedName>
</protein>
<evidence type="ECO:0000256" key="1">
    <source>
        <dbReference type="ARBA" id="ARBA00006484"/>
    </source>
</evidence>
<dbReference type="PANTHER" id="PTHR42879:SF2">
    <property type="entry name" value="3-OXOACYL-[ACYL-CARRIER-PROTEIN] REDUCTASE FABG"/>
    <property type="match status" value="1"/>
</dbReference>
<dbReference type="FunFam" id="3.40.50.720:FF:000084">
    <property type="entry name" value="Short-chain dehydrogenase reductase"/>
    <property type="match status" value="1"/>
</dbReference>
<dbReference type="AlphaFoldDB" id="A0A2T5G201"/>
<name>A0A2T5G201_9SPHN</name>
<dbReference type="PRINTS" id="PR00080">
    <property type="entry name" value="SDRFAMILY"/>
</dbReference>
<comment type="caution">
    <text evidence="2">The sequence shown here is derived from an EMBL/GenBank/DDBJ whole genome shotgun (WGS) entry which is preliminary data.</text>
</comment>
<proteinExistence type="inferred from homology"/>
<dbReference type="OrthoDB" id="9790146at2"/>
<dbReference type="SUPFAM" id="SSF51735">
    <property type="entry name" value="NAD(P)-binding Rossmann-fold domains"/>
    <property type="match status" value="1"/>
</dbReference>
<comment type="similarity">
    <text evidence="1">Belongs to the short-chain dehydrogenases/reductases (SDR) family.</text>
</comment>
<accession>A0A2T5G201</accession>
<dbReference type="InterPro" id="IPR050259">
    <property type="entry name" value="SDR"/>
</dbReference>
<evidence type="ECO:0000313" key="3">
    <source>
        <dbReference type="Proteomes" id="UP000244162"/>
    </source>
</evidence>